<name>A0A3E2BIS7_9BACT</name>
<evidence type="ECO:0000259" key="1">
    <source>
        <dbReference type="Pfam" id="PF01979"/>
    </source>
</evidence>
<dbReference type="InterPro" id="IPR011059">
    <property type="entry name" value="Metal-dep_hydrolase_composite"/>
</dbReference>
<dbReference type="Proteomes" id="UP000257323">
    <property type="component" value="Unassembled WGS sequence"/>
</dbReference>
<evidence type="ECO:0000313" key="2">
    <source>
        <dbReference type="EMBL" id="RFT14653.1"/>
    </source>
</evidence>
<accession>A0A3E2BIS7</accession>
<dbReference type="InterPro" id="IPR032466">
    <property type="entry name" value="Metal_Hydrolase"/>
</dbReference>
<dbReference type="SUPFAM" id="SSF51338">
    <property type="entry name" value="Composite domain of metallo-dependent hydrolases"/>
    <property type="match status" value="2"/>
</dbReference>
<gene>
    <name evidence="2" type="ORF">OP8BY_0138</name>
</gene>
<protein>
    <submittedName>
        <fullName evidence="2">Metallo-dependent hydrolase</fullName>
    </submittedName>
</protein>
<organism evidence="2 3">
    <name type="scientific">Candidatus Saccharicenans subterraneus</name>
    <dbReference type="NCBI Taxonomy" id="2508984"/>
    <lineage>
        <taxon>Bacteria</taxon>
        <taxon>Candidatus Aminicenantota</taxon>
        <taxon>Candidatus Aminicenantia</taxon>
        <taxon>Candidatus Aminicenantales</taxon>
        <taxon>Candidatus Saccharicenantaceae</taxon>
        <taxon>Candidatus Saccharicenans</taxon>
    </lineage>
</organism>
<dbReference type="GO" id="GO:0016810">
    <property type="term" value="F:hydrolase activity, acting on carbon-nitrogen (but not peptide) bonds"/>
    <property type="evidence" value="ECO:0007669"/>
    <property type="project" value="InterPro"/>
</dbReference>
<dbReference type="InterPro" id="IPR051781">
    <property type="entry name" value="Metallo-dep_Hydrolase"/>
</dbReference>
<dbReference type="AlphaFoldDB" id="A0A3E2BIS7"/>
<dbReference type="SUPFAM" id="SSF51556">
    <property type="entry name" value="Metallo-dependent hydrolases"/>
    <property type="match status" value="2"/>
</dbReference>
<feature type="domain" description="Amidohydrolase-related" evidence="1">
    <location>
        <begin position="729"/>
        <end position="825"/>
    </location>
</feature>
<feature type="domain" description="Amidohydrolase-related" evidence="1">
    <location>
        <begin position="80"/>
        <end position="411"/>
    </location>
</feature>
<proteinExistence type="predicted"/>
<reference evidence="2 3" key="1">
    <citation type="submission" date="2018-08" db="EMBL/GenBank/DDBJ databases">
        <title>Genome analysis of the thermophilic bacterium of the candidate phylum Aminicenantes from deep subsurface aquifer revealed its physiology and ecological role.</title>
        <authorList>
            <person name="Kadnikov V.V."/>
            <person name="Mardanov A.V."/>
            <person name="Beletsky A.V."/>
            <person name="Karnachuk O.V."/>
            <person name="Ravin N.V."/>
        </authorList>
    </citation>
    <scope>NUCLEOTIDE SEQUENCE [LARGE SCALE GENOMIC DNA]</scope>
    <source>
        <strain evidence="2">BY38</strain>
    </source>
</reference>
<dbReference type="Pfam" id="PF01979">
    <property type="entry name" value="Amidohydro_1"/>
    <property type="match status" value="2"/>
</dbReference>
<dbReference type="PANTHER" id="PTHR43135">
    <property type="entry name" value="ALPHA-D-RIBOSE 1-METHYLPHOSPHONATE 5-TRIPHOSPHATE DIPHOSPHATASE"/>
    <property type="match status" value="1"/>
</dbReference>
<comment type="caution">
    <text evidence="2">The sequence shown here is derived from an EMBL/GenBank/DDBJ whole genome shotgun (WGS) entry which is preliminary data.</text>
</comment>
<sequence>MFRDRKIILFIILFLFLAILTDLSLAQDDSRHYFIRAGNVYTVTRGPLSNAVIEIKDGKIVRVGQGIPIPRKARVLEAEVVMPGLIDIHSHIGVYSLPMVPENADFNEMTNPVTPQVRAVDSFNFDDPAIPVARAEGVTTIVSRPGSANVIGGTSVAVKLKTSSPDQMVLREICDLKMAIEGNPLDFYGAKKQMPATLMSVYFLARKALIEAQDYMRSWEEYEKNKASSSPPRRDLGKEIMVKALKREIPVHIHCATASEIINCIRLAREFNLRLSLAHCSWAHLVVDELANYPDVHYNVGPAMFMTYYDNVLEFKNTPAVLANAGLKVSLHTDAVGGAQQNLLHLARLCYRYGMKEEDTIKAITINGAEAVGLETRIGSIEEGKDADLIFLDGHPLEFSTSVVRVIIDGKTEFIRESRPPVAAEEIIPEAISELKIPEDIAAGPYAIKAGTIFTMAGKPIKNGLILISNGKIERVGRDLPIPDNYKVVDARDFVIMPGLISARSYSGILSNWRQQNSIDETSSPVVPALEVKHAVEPQAPHFAFSRQAGITTIMITPGNKNVIGGQGIVVKTWGEIIDKMTVKDRAVMVFGLGATAKREDQMPMTRMGIASLLRESLTRARYYLDTREKAAAGQRPPVDLNLEALIPVLKGEMPVIVHCERSDDILTAIKIADEFGLKIILDGATSAYKLTDELKKRNIPVIIEDLIRGAGNIEDRDFNPAAPGILARAGIRVAFRAQEGWWVAPGVGWGGGDLLELGAFAVRHGMKEEAALRALTIGAAEILGIEHRTGSLEPNKDADILILRGHPFKVKSIPEAVFIDGKLVYKRKNNEHL</sequence>
<dbReference type="Gene3D" id="3.20.20.140">
    <property type="entry name" value="Metal-dependent hydrolases"/>
    <property type="match status" value="3"/>
</dbReference>
<keyword evidence="2" id="KW-0378">Hydrolase</keyword>
<dbReference type="InterPro" id="IPR006680">
    <property type="entry name" value="Amidohydro-rel"/>
</dbReference>
<dbReference type="EMBL" id="QUAH01000025">
    <property type="protein sequence ID" value="RFT14653.1"/>
    <property type="molecule type" value="Genomic_DNA"/>
</dbReference>
<dbReference type="PANTHER" id="PTHR43135:SF3">
    <property type="entry name" value="ALPHA-D-RIBOSE 1-METHYLPHOSPHONATE 5-TRIPHOSPHATE DIPHOSPHATASE"/>
    <property type="match status" value="1"/>
</dbReference>
<evidence type="ECO:0000313" key="3">
    <source>
        <dbReference type="Proteomes" id="UP000257323"/>
    </source>
</evidence>